<reference evidence="3" key="1">
    <citation type="submission" date="2019-11" db="EMBL/GenBank/DDBJ databases">
        <title>Isolation and characterization of two novel species in the genus Thiomicrorhabdus.</title>
        <authorList>
            <person name="Mochizuki J."/>
            <person name="Kojima H."/>
            <person name="Fukui M."/>
        </authorList>
    </citation>
    <scope>NUCLEOTIDE SEQUENCE [LARGE SCALE GENOMIC DNA]</scope>
    <source>
        <strain evidence="3">aks77</strain>
    </source>
</reference>
<organism evidence="2 3">
    <name type="scientific">Thiosulfatimonas sediminis</name>
    <dbReference type="NCBI Taxonomy" id="2675054"/>
    <lineage>
        <taxon>Bacteria</taxon>
        <taxon>Pseudomonadati</taxon>
        <taxon>Pseudomonadota</taxon>
        <taxon>Gammaproteobacteria</taxon>
        <taxon>Thiotrichales</taxon>
        <taxon>Piscirickettsiaceae</taxon>
        <taxon>Thiosulfatimonas</taxon>
    </lineage>
</organism>
<proteinExistence type="predicted"/>
<keyword evidence="3" id="KW-1185">Reference proteome</keyword>
<keyword evidence="1" id="KW-1133">Transmembrane helix</keyword>
<feature type="transmembrane region" description="Helical" evidence="1">
    <location>
        <begin position="6"/>
        <end position="28"/>
    </location>
</feature>
<dbReference type="AlphaFoldDB" id="A0A6F8PWB6"/>
<dbReference type="KEGG" id="tse:THMIRHAS_17820"/>
<dbReference type="EMBL" id="AP021889">
    <property type="protein sequence ID" value="BBP46409.1"/>
    <property type="molecule type" value="Genomic_DNA"/>
</dbReference>
<keyword evidence="1" id="KW-0472">Membrane</keyword>
<evidence type="ECO:0000256" key="1">
    <source>
        <dbReference type="SAM" id="Phobius"/>
    </source>
</evidence>
<name>A0A6F8PWB6_9GAMM</name>
<accession>A0A6F8PWB6</accession>
<evidence type="ECO:0000313" key="3">
    <source>
        <dbReference type="Proteomes" id="UP000501726"/>
    </source>
</evidence>
<evidence type="ECO:0000313" key="2">
    <source>
        <dbReference type="EMBL" id="BBP46409.1"/>
    </source>
</evidence>
<keyword evidence="1" id="KW-0812">Transmembrane</keyword>
<gene>
    <name evidence="2" type="ORF">THMIRHAS_17820</name>
</gene>
<protein>
    <submittedName>
        <fullName evidence="2">Uncharacterized protein</fullName>
    </submittedName>
</protein>
<dbReference type="RefSeq" id="WP_173272986.1">
    <property type="nucleotide sequence ID" value="NZ_AP021889.1"/>
</dbReference>
<sequence>MWIEHIGTIGMIAVVVLIAAHFAVHFFFKWKKRKQKQQQQQQQRD</sequence>
<dbReference type="Proteomes" id="UP000501726">
    <property type="component" value="Chromosome"/>
</dbReference>